<keyword evidence="4" id="KW-0804">Transcription</keyword>
<evidence type="ECO:0000256" key="5">
    <source>
        <dbReference type="ARBA" id="ARBA00023242"/>
    </source>
</evidence>
<keyword evidence="5" id="KW-0539">Nucleus</keyword>
<dbReference type="PANTHER" id="PTHR47338:SF5">
    <property type="entry name" value="ZN(II)2CYS6 TRANSCRIPTION FACTOR (EUROFUNG)"/>
    <property type="match status" value="1"/>
</dbReference>
<evidence type="ECO:0000256" key="6">
    <source>
        <dbReference type="SAM" id="MobiDB-lite"/>
    </source>
</evidence>
<feature type="domain" description="Zn(2)-C6 fungal-type" evidence="7">
    <location>
        <begin position="31"/>
        <end position="64"/>
    </location>
</feature>
<evidence type="ECO:0000313" key="9">
    <source>
        <dbReference type="Proteomes" id="UP000093000"/>
    </source>
</evidence>
<dbReference type="GO" id="GO:0008270">
    <property type="term" value="F:zinc ion binding"/>
    <property type="evidence" value="ECO:0007669"/>
    <property type="project" value="InterPro"/>
</dbReference>
<feature type="region of interest" description="Disordered" evidence="6">
    <location>
        <begin position="102"/>
        <end position="126"/>
    </location>
</feature>
<dbReference type="PROSITE" id="PS50048">
    <property type="entry name" value="ZN2_CY6_FUNGAL_2"/>
    <property type="match status" value="1"/>
</dbReference>
<dbReference type="STRING" id="101091.A0A1C7N9L2"/>
<dbReference type="AlphaFoldDB" id="A0A1C7N9L2"/>
<evidence type="ECO:0000256" key="4">
    <source>
        <dbReference type="ARBA" id="ARBA00023163"/>
    </source>
</evidence>
<evidence type="ECO:0000256" key="3">
    <source>
        <dbReference type="ARBA" id="ARBA00023015"/>
    </source>
</evidence>
<dbReference type="Gene3D" id="4.10.240.10">
    <property type="entry name" value="Zn(2)-C6 fungal-type DNA-binding domain"/>
    <property type="match status" value="1"/>
</dbReference>
<dbReference type="Pfam" id="PF00172">
    <property type="entry name" value="Zn_clus"/>
    <property type="match status" value="1"/>
</dbReference>
<organism evidence="8 9">
    <name type="scientific">Choanephora cucurbitarum</name>
    <dbReference type="NCBI Taxonomy" id="101091"/>
    <lineage>
        <taxon>Eukaryota</taxon>
        <taxon>Fungi</taxon>
        <taxon>Fungi incertae sedis</taxon>
        <taxon>Mucoromycota</taxon>
        <taxon>Mucoromycotina</taxon>
        <taxon>Mucoromycetes</taxon>
        <taxon>Mucorales</taxon>
        <taxon>Mucorineae</taxon>
        <taxon>Choanephoraceae</taxon>
        <taxon>Choanephoroideae</taxon>
        <taxon>Choanephora</taxon>
    </lineage>
</organism>
<dbReference type="GO" id="GO:0005634">
    <property type="term" value="C:nucleus"/>
    <property type="evidence" value="ECO:0007669"/>
    <property type="project" value="UniProtKB-SubCell"/>
</dbReference>
<gene>
    <name evidence="8" type="ORF">A0J61_06174</name>
</gene>
<feature type="compositionally biased region" description="Basic and acidic residues" evidence="6">
    <location>
        <begin position="103"/>
        <end position="119"/>
    </location>
</feature>
<comment type="caution">
    <text evidence="8">The sequence shown here is derived from an EMBL/GenBank/DDBJ whole genome shotgun (WGS) entry which is preliminary data.</text>
</comment>
<dbReference type="EMBL" id="LUGH01000360">
    <property type="protein sequence ID" value="OBZ85781.1"/>
    <property type="molecule type" value="Genomic_DNA"/>
</dbReference>
<dbReference type="InterPro" id="IPR001138">
    <property type="entry name" value="Zn2Cys6_DnaBD"/>
</dbReference>
<dbReference type="CDD" id="cd00067">
    <property type="entry name" value="GAL4"/>
    <property type="match status" value="1"/>
</dbReference>
<keyword evidence="3" id="KW-0805">Transcription regulation</keyword>
<reference evidence="8 9" key="1">
    <citation type="submission" date="2016-03" db="EMBL/GenBank/DDBJ databases">
        <title>Choanephora cucurbitarum.</title>
        <authorList>
            <person name="Min B."/>
            <person name="Park H."/>
            <person name="Park J.-H."/>
            <person name="Shin H.-D."/>
            <person name="Choi I.-G."/>
        </authorList>
    </citation>
    <scope>NUCLEOTIDE SEQUENCE [LARGE SCALE GENOMIC DNA]</scope>
    <source>
        <strain evidence="8 9">KUS-F28377</strain>
    </source>
</reference>
<evidence type="ECO:0000259" key="7">
    <source>
        <dbReference type="PROSITE" id="PS50048"/>
    </source>
</evidence>
<dbReference type="CDD" id="cd12148">
    <property type="entry name" value="fungal_TF_MHR"/>
    <property type="match status" value="1"/>
</dbReference>
<keyword evidence="2" id="KW-0479">Metal-binding</keyword>
<dbReference type="PROSITE" id="PS00463">
    <property type="entry name" value="ZN2_CY6_FUNGAL_1"/>
    <property type="match status" value="1"/>
</dbReference>
<dbReference type="SMART" id="SM00066">
    <property type="entry name" value="GAL4"/>
    <property type="match status" value="1"/>
</dbReference>
<evidence type="ECO:0000313" key="8">
    <source>
        <dbReference type="EMBL" id="OBZ85781.1"/>
    </source>
</evidence>
<dbReference type="PANTHER" id="PTHR47338">
    <property type="entry name" value="ZN(II)2CYS6 TRANSCRIPTION FACTOR (EUROFUNG)-RELATED"/>
    <property type="match status" value="1"/>
</dbReference>
<sequence length="625" mass="71935">MSIQRKKKPVEFHFVDMNDPERYKKLKVARACDFCRRRKSKCDIGIPGSGTCSNCQKHKTVCIFSPVTPNRATEPIRQETPKLQVHALSEFPLLSIESGQAGYERDQADDQQHAYREPPKPAGQEPPLALESQLFQVYFDYVHPVFPVLLEQSVKHIHSQDQLLLPRALRYSIMALACHFLPHPSASFTPGLMTDESHHHYTALYFYKEAIKEIDLVRSNGFHPARLDIVQALLLLYKYQEMVQQSVQGIQHLEDAQQILCRIKATIPQQQEMLTRVRWVVISCICLGNLSNKQLSQLYNRVQLPDELPKALSEETEDSKTPASVTFQRINQFDQLLNLSLLYSHTIQTLMIGSTSELICLYQFKSIRQHWYSTLHPVTQNQLLSLSTFDQQDMDNTTLYSAILYDMLYLLLLQHYRLPETEWDSTEAAYRLQRMIHTWTMQASFKSAIQSQRMASFGLILCLNTHLSKQDQRSIDVSVIDQIRHIMAYTQIDSRVDRELEELSIKMSSKRVTQPSQPIDYFSLAPHHTLHSAASSPFDYPLPSTPGLGDMLSTSTTTIEGLNTPIREEDNPILGQQTTEWIAEQQRQQHLQFQAYQSQQSYAFPTLFMHTPLFSGSEQENPNCI</sequence>
<proteinExistence type="predicted"/>
<dbReference type="SUPFAM" id="SSF57701">
    <property type="entry name" value="Zn2/Cys6 DNA-binding domain"/>
    <property type="match status" value="1"/>
</dbReference>
<comment type="subcellular location">
    <subcellularLocation>
        <location evidence="1">Nucleus</location>
    </subcellularLocation>
</comment>
<dbReference type="GO" id="GO:0000981">
    <property type="term" value="F:DNA-binding transcription factor activity, RNA polymerase II-specific"/>
    <property type="evidence" value="ECO:0007669"/>
    <property type="project" value="InterPro"/>
</dbReference>
<name>A0A1C7N9L2_9FUNG</name>
<dbReference type="InterPro" id="IPR050815">
    <property type="entry name" value="TF_fung"/>
</dbReference>
<accession>A0A1C7N9L2</accession>
<protein>
    <recommendedName>
        <fullName evidence="7">Zn(2)-C6 fungal-type domain-containing protein</fullName>
    </recommendedName>
</protein>
<keyword evidence="9" id="KW-1185">Reference proteome</keyword>
<evidence type="ECO:0000256" key="2">
    <source>
        <dbReference type="ARBA" id="ARBA00022723"/>
    </source>
</evidence>
<dbReference type="InterPro" id="IPR036864">
    <property type="entry name" value="Zn2-C6_fun-type_DNA-bd_sf"/>
</dbReference>
<dbReference type="InParanoid" id="A0A1C7N9L2"/>
<dbReference type="Proteomes" id="UP000093000">
    <property type="component" value="Unassembled WGS sequence"/>
</dbReference>
<evidence type="ECO:0000256" key="1">
    <source>
        <dbReference type="ARBA" id="ARBA00004123"/>
    </source>
</evidence>
<dbReference type="OrthoDB" id="39175at2759"/>